<organism evidence="13 14">
    <name type="scientific">Athelia psychrophila</name>
    <dbReference type="NCBI Taxonomy" id="1759441"/>
    <lineage>
        <taxon>Eukaryota</taxon>
        <taxon>Fungi</taxon>
        <taxon>Dikarya</taxon>
        <taxon>Basidiomycota</taxon>
        <taxon>Agaricomycotina</taxon>
        <taxon>Agaricomycetes</taxon>
        <taxon>Agaricomycetidae</taxon>
        <taxon>Atheliales</taxon>
        <taxon>Atheliaceae</taxon>
        <taxon>Athelia</taxon>
    </lineage>
</organism>
<accession>A0A166H5A5</accession>
<evidence type="ECO:0000256" key="9">
    <source>
        <dbReference type="ARBA" id="ARBA00049010"/>
    </source>
</evidence>
<feature type="domain" description="FAD/NAD(P)-binding" evidence="11">
    <location>
        <begin position="5"/>
        <end position="114"/>
    </location>
</feature>
<dbReference type="PANTHER" id="PTHR43706">
    <property type="entry name" value="NADH DEHYDROGENASE"/>
    <property type="match status" value="1"/>
</dbReference>
<keyword evidence="5" id="KW-0809">Transit peptide</keyword>
<evidence type="ECO:0000256" key="2">
    <source>
        <dbReference type="ARBA" id="ARBA00012637"/>
    </source>
</evidence>
<proteinExistence type="inferred from homology"/>
<name>A0A166H5A5_9AGAM</name>
<dbReference type="Proteomes" id="UP000076532">
    <property type="component" value="Unassembled WGS sequence"/>
</dbReference>
<dbReference type="Pfam" id="PF07992">
    <property type="entry name" value="Pyr_redox_2"/>
    <property type="match status" value="1"/>
</dbReference>
<gene>
    <name evidence="13" type="ORF">FIBSPDRAFT_956276</name>
</gene>
<keyword evidence="4" id="KW-0274">FAD</keyword>
<dbReference type="InterPro" id="IPR023753">
    <property type="entry name" value="FAD/NAD-binding_dom"/>
</dbReference>
<dbReference type="Gene3D" id="3.50.50.100">
    <property type="match status" value="2"/>
</dbReference>
<sequence>MSPPLKYDYLAYAVGAEVQIFDIKDVNEHACLMNAALPGQVTDDGDMLLNMVVVGGGPTSIELSGELHDFLEGDLKSWYPEPAGKTRITPADALPFVLPMFSKQLIGYTESVFKECPQVHRGDALRDGGMGGGQQGTTDYAGSNGQAAEDADQQEGIAVDDHPQMTGADYSAFAIGGDCTSSIYAPTAQVASQQGTYIAPQFQQLAKKDLLAAQLARLQQGTESEQITKEKEALGGQLEELKLRSFHYSHQGSLAYIESNKAIADLPFFDRNFASGGVVTFLFWRSVYLSMLFSLHNRTLVATDWVKTKVLGRDVSRD</sequence>
<dbReference type="GO" id="GO:0050136">
    <property type="term" value="F:NADH dehydrogenase (quinone) (non-electrogenic) activity"/>
    <property type="evidence" value="ECO:0007669"/>
    <property type="project" value="UniProtKB-EC"/>
</dbReference>
<evidence type="ECO:0000313" key="13">
    <source>
        <dbReference type="EMBL" id="KZP18495.1"/>
    </source>
</evidence>
<feature type="region of interest" description="Disordered" evidence="10">
    <location>
        <begin position="126"/>
        <end position="148"/>
    </location>
</feature>
<evidence type="ECO:0000256" key="8">
    <source>
        <dbReference type="ARBA" id="ARBA00047599"/>
    </source>
</evidence>
<protein>
    <recommendedName>
        <fullName evidence="2">NADH:ubiquinone reductase (non-electrogenic)</fullName>
        <ecNumber evidence="2">1.6.5.9</ecNumber>
    </recommendedName>
</protein>
<dbReference type="GO" id="GO:0005739">
    <property type="term" value="C:mitochondrion"/>
    <property type="evidence" value="ECO:0007669"/>
    <property type="project" value="TreeGrafter"/>
</dbReference>
<keyword evidence="3" id="KW-0285">Flavoprotein</keyword>
<dbReference type="STRING" id="436010.A0A166H5A5"/>
<keyword evidence="6" id="KW-0560">Oxidoreductase</keyword>
<reference evidence="13 14" key="1">
    <citation type="journal article" date="2016" name="Mol. Biol. Evol.">
        <title>Comparative Genomics of Early-Diverging Mushroom-Forming Fungi Provides Insights into the Origins of Lignocellulose Decay Capabilities.</title>
        <authorList>
            <person name="Nagy L.G."/>
            <person name="Riley R."/>
            <person name="Tritt A."/>
            <person name="Adam C."/>
            <person name="Daum C."/>
            <person name="Floudas D."/>
            <person name="Sun H."/>
            <person name="Yadav J.S."/>
            <person name="Pangilinan J."/>
            <person name="Larsson K.H."/>
            <person name="Matsuura K."/>
            <person name="Barry K."/>
            <person name="Labutti K."/>
            <person name="Kuo R."/>
            <person name="Ohm R.A."/>
            <person name="Bhattacharya S.S."/>
            <person name="Shirouzu T."/>
            <person name="Yoshinaga Y."/>
            <person name="Martin F.M."/>
            <person name="Grigoriev I.V."/>
            <person name="Hibbett D.S."/>
        </authorList>
    </citation>
    <scope>NUCLEOTIDE SEQUENCE [LARGE SCALE GENOMIC DNA]</scope>
    <source>
        <strain evidence="13 14">CBS 109695</strain>
    </source>
</reference>
<dbReference type="InterPro" id="IPR045024">
    <property type="entry name" value="NDH-2"/>
</dbReference>
<comment type="similarity">
    <text evidence="1">Belongs to the NADH dehydrogenase family.</text>
</comment>
<dbReference type="InterPro" id="IPR054585">
    <property type="entry name" value="NDH2-like_C"/>
</dbReference>
<evidence type="ECO:0000313" key="14">
    <source>
        <dbReference type="Proteomes" id="UP000076532"/>
    </source>
</evidence>
<dbReference type="EMBL" id="KV417572">
    <property type="protein sequence ID" value="KZP18495.1"/>
    <property type="molecule type" value="Genomic_DNA"/>
</dbReference>
<evidence type="ECO:0000256" key="7">
    <source>
        <dbReference type="ARBA" id="ARBA00023027"/>
    </source>
</evidence>
<dbReference type="AlphaFoldDB" id="A0A166H5A5"/>
<feature type="compositionally biased region" description="Polar residues" evidence="10">
    <location>
        <begin position="137"/>
        <end position="146"/>
    </location>
</feature>
<dbReference type="OrthoDB" id="3244603at2759"/>
<feature type="domain" description="External alternative NADH-ubiquinone oxidoreductase-like C-terminal" evidence="12">
    <location>
        <begin position="250"/>
        <end position="314"/>
    </location>
</feature>
<comment type="catalytic activity">
    <reaction evidence="9">
        <text>a ubiquinone + NADH + H(+) = a ubiquinol + NAD(+)</text>
        <dbReference type="Rhea" id="RHEA:23152"/>
        <dbReference type="Rhea" id="RHEA-COMP:9565"/>
        <dbReference type="Rhea" id="RHEA-COMP:9566"/>
        <dbReference type="ChEBI" id="CHEBI:15378"/>
        <dbReference type="ChEBI" id="CHEBI:16389"/>
        <dbReference type="ChEBI" id="CHEBI:17976"/>
        <dbReference type="ChEBI" id="CHEBI:57540"/>
        <dbReference type="ChEBI" id="CHEBI:57945"/>
    </reaction>
</comment>
<dbReference type="PANTHER" id="PTHR43706:SF47">
    <property type="entry name" value="EXTERNAL NADH-UBIQUINONE OXIDOREDUCTASE 1, MITOCHONDRIAL-RELATED"/>
    <property type="match status" value="1"/>
</dbReference>
<keyword evidence="7" id="KW-0520">NAD</keyword>
<keyword evidence="14" id="KW-1185">Reference proteome</keyword>
<evidence type="ECO:0000259" key="11">
    <source>
        <dbReference type="Pfam" id="PF07992"/>
    </source>
</evidence>
<dbReference type="EC" id="1.6.5.9" evidence="2"/>
<evidence type="ECO:0000256" key="5">
    <source>
        <dbReference type="ARBA" id="ARBA00022946"/>
    </source>
</evidence>
<evidence type="ECO:0000256" key="10">
    <source>
        <dbReference type="SAM" id="MobiDB-lite"/>
    </source>
</evidence>
<evidence type="ECO:0000256" key="1">
    <source>
        <dbReference type="ARBA" id="ARBA00005272"/>
    </source>
</evidence>
<comment type="catalytic activity">
    <reaction evidence="8">
        <text>a quinone + NADH + H(+) = a quinol + NAD(+)</text>
        <dbReference type="Rhea" id="RHEA:46160"/>
        <dbReference type="ChEBI" id="CHEBI:15378"/>
        <dbReference type="ChEBI" id="CHEBI:24646"/>
        <dbReference type="ChEBI" id="CHEBI:57540"/>
        <dbReference type="ChEBI" id="CHEBI:57945"/>
        <dbReference type="ChEBI" id="CHEBI:132124"/>
        <dbReference type="EC" id="1.6.5.9"/>
    </reaction>
</comment>
<evidence type="ECO:0000256" key="6">
    <source>
        <dbReference type="ARBA" id="ARBA00023002"/>
    </source>
</evidence>
<dbReference type="Pfam" id="PF22366">
    <property type="entry name" value="NDH2_C"/>
    <property type="match status" value="1"/>
</dbReference>
<evidence type="ECO:0000256" key="4">
    <source>
        <dbReference type="ARBA" id="ARBA00022827"/>
    </source>
</evidence>
<evidence type="ECO:0000256" key="3">
    <source>
        <dbReference type="ARBA" id="ARBA00022630"/>
    </source>
</evidence>
<evidence type="ECO:0000259" key="12">
    <source>
        <dbReference type="Pfam" id="PF22366"/>
    </source>
</evidence>